<dbReference type="EMBL" id="JAQQWN010000005">
    <property type="protein sequence ID" value="KAK8085819.1"/>
    <property type="molecule type" value="Genomic_DNA"/>
</dbReference>
<accession>A0ABR1WSA7</accession>
<protein>
    <recommendedName>
        <fullName evidence="3">Amidoligase enzyme</fullName>
    </recommendedName>
</protein>
<organism evidence="1 2">
    <name type="scientific">Apiospora hydei</name>
    <dbReference type="NCBI Taxonomy" id="1337664"/>
    <lineage>
        <taxon>Eukaryota</taxon>
        <taxon>Fungi</taxon>
        <taxon>Dikarya</taxon>
        <taxon>Ascomycota</taxon>
        <taxon>Pezizomycotina</taxon>
        <taxon>Sordariomycetes</taxon>
        <taxon>Xylariomycetidae</taxon>
        <taxon>Amphisphaeriales</taxon>
        <taxon>Apiosporaceae</taxon>
        <taxon>Apiospora</taxon>
    </lineage>
</organism>
<evidence type="ECO:0000313" key="2">
    <source>
        <dbReference type="Proteomes" id="UP001433268"/>
    </source>
</evidence>
<dbReference type="InterPro" id="IPR022025">
    <property type="entry name" value="Amidoligase_2"/>
</dbReference>
<keyword evidence="2" id="KW-1185">Reference proteome</keyword>
<comment type="caution">
    <text evidence="1">The sequence shown here is derived from an EMBL/GenBank/DDBJ whole genome shotgun (WGS) entry which is preliminary data.</text>
</comment>
<dbReference type="Pfam" id="PF12224">
    <property type="entry name" value="Amidoligase_2"/>
    <property type="match status" value="2"/>
</dbReference>
<dbReference type="RefSeq" id="XP_066670328.1">
    <property type="nucleotide sequence ID" value="XM_066811405.1"/>
</dbReference>
<sequence>MTHGKEVEFLVRYVYQLDPEETGADPKEDLKQLKKANPGVVAIPWGEEAGGIVPVDCVRALKRNGVDINHFETDPEEKRARPVTTHHNAQYCLLAEFHRWNIEDDLTVEGTAEDRKRDKPAPGQPHFGWYGLELISPANPNTAASHQEMCFVLGVLRQKYGDRMRVNDSCGLHVHVGMGPYAIPVDRLKRIAAFLYAADPLISVLHPPNLQDNEFCCSIRRHANVTWGMTAAAAAEEIAGSTGGGSGMPIDGVWDAESRTGRQPVPLRDAVRELLACETGHGIYRLLQYLDRGCNYNFNNYRVIPEPKGFVTIEFRQHEGTLDPARIEAWARLCVGLTEWAAFDMTEEQLGEVAVATETVERQQKGVDALRQSLLRQLLGLGGIR</sequence>
<dbReference type="PANTHER" id="PTHR36847">
    <property type="entry name" value="AMIDOLIGASE ENZYME"/>
    <property type="match status" value="1"/>
</dbReference>
<evidence type="ECO:0008006" key="3">
    <source>
        <dbReference type="Google" id="ProtNLM"/>
    </source>
</evidence>
<evidence type="ECO:0000313" key="1">
    <source>
        <dbReference type="EMBL" id="KAK8085819.1"/>
    </source>
</evidence>
<proteinExistence type="predicted"/>
<gene>
    <name evidence="1" type="ORF">PG997_007090</name>
</gene>
<dbReference type="GeneID" id="92044465"/>
<name>A0ABR1WSA7_9PEZI</name>
<dbReference type="Proteomes" id="UP001433268">
    <property type="component" value="Unassembled WGS sequence"/>
</dbReference>
<dbReference type="PANTHER" id="PTHR36847:SF1">
    <property type="entry name" value="AMIDOLIGASE ENZYME"/>
    <property type="match status" value="1"/>
</dbReference>
<reference evidence="1 2" key="1">
    <citation type="submission" date="2023-01" db="EMBL/GenBank/DDBJ databases">
        <title>Analysis of 21 Apiospora genomes using comparative genomics revels a genus with tremendous synthesis potential of carbohydrate active enzymes and secondary metabolites.</title>
        <authorList>
            <person name="Sorensen T."/>
        </authorList>
    </citation>
    <scope>NUCLEOTIDE SEQUENCE [LARGE SCALE GENOMIC DNA]</scope>
    <source>
        <strain evidence="1 2">CBS 114990</strain>
    </source>
</reference>